<evidence type="ECO:0000313" key="3">
    <source>
        <dbReference type="Proteomes" id="UP000664731"/>
    </source>
</evidence>
<evidence type="ECO:0000256" key="1">
    <source>
        <dbReference type="SAM" id="MobiDB-lite"/>
    </source>
</evidence>
<sequence>MNTEVPNPSELPEGSGPRRYMGRPEAEGGAVASQSGVRTEGFGDAAEIWLHIPPNTQALLWVEGLGQSEGKEINTVQRADIERVGWCEEVAYHAGYDQYWKMPTFGAIMAMPKHYKIPMPLSSNKVQVRSKLVLKGEARGFWMRVRLRSEEEAGQDAGQA</sequence>
<reference evidence="2" key="1">
    <citation type="submission" date="2021-03" db="EMBL/GenBank/DDBJ databases">
        <title>Comamonas denitrificans.</title>
        <authorList>
            <person name="Finster K."/>
        </authorList>
    </citation>
    <scope>NUCLEOTIDE SEQUENCE</scope>
    <source>
        <strain evidence="2">MM2021_4</strain>
    </source>
</reference>
<comment type="caution">
    <text evidence="2">The sequence shown here is derived from an EMBL/GenBank/DDBJ whole genome shotgun (WGS) entry which is preliminary data.</text>
</comment>
<dbReference type="RefSeq" id="WP_207575724.1">
    <property type="nucleotide sequence ID" value="NZ_JAFNME010000024.1"/>
</dbReference>
<name>A0A939GZP8_9BURK</name>
<evidence type="ECO:0000313" key="2">
    <source>
        <dbReference type="EMBL" id="MBO1250327.1"/>
    </source>
</evidence>
<dbReference type="Proteomes" id="UP000664731">
    <property type="component" value="Unassembled WGS sequence"/>
</dbReference>
<dbReference type="EMBL" id="JAFNME010000024">
    <property type="protein sequence ID" value="MBO1250327.1"/>
    <property type="molecule type" value="Genomic_DNA"/>
</dbReference>
<keyword evidence="3" id="KW-1185">Reference proteome</keyword>
<dbReference type="AlphaFoldDB" id="A0A939GZP8"/>
<organism evidence="2 3">
    <name type="scientific">Comamonas denitrificans</name>
    <dbReference type="NCBI Taxonomy" id="117506"/>
    <lineage>
        <taxon>Bacteria</taxon>
        <taxon>Pseudomonadati</taxon>
        <taxon>Pseudomonadota</taxon>
        <taxon>Betaproteobacteria</taxon>
        <taxon>Burkholderiales</taxon>
        <taxon>Comamonadaceae</taxon>
        <taxon>Comamonas</taxon>
    </lineage>
</organism>
<proteinExistence type="predicted"/>
<protein>
    <submittedName>
        <fullName evidence="2">Uncharacterized protein</fullName>
    </submittedName>
</protein>
<gene>
    <name evidence="2" type="ORF">J1777_10920</name>
</gene>
<feature type="region of interest" description="Disordered" evidence="1">
    <location>
        <begin position="1"/>
        <end position="37"/>
    </location>
</feature>
<accession>A0A939GZP8</accession>